<evidence type="ECO:0000256" key="4">
    <source>
        <dbReference type="ARBA" id="ARBA00016902"/>
    </source>
</evidence>
<dbReference type="SUPFAM" id="SSF54534">
    <property type="entry name" value="FKBP-like"/>
    <property type="match status" value="1"/>
</dbReference>
<dbReference type="InterPro" id="IPR046357">
    <property type="entry name" value="PPIase_dom_sf"/>
</dbReference>
<dbReference type="InterPro" id="IPR036611">
    <property type="entry name" value="Trigger_fac_ribosome-bd_sf"/>
</dbReference>
<evidence type="ECO:0000256" key="12">
    <source>
        <dbReference type="PROSITE-ProRule" id="PRU00277"/>
    </source>
</evidence>
<dbReference type="EMBL" id="JACAOD020000009">
    <property type="protein sequence ID" value="MBP5836047.1"/>
    <property type="molecule type" value="Genomic_DNA"/>
</dbReference>
<evidence type="ECO:0000256" key="13">
    <source>
        <dbReference type="RuleBase" id="RU003914"/>
    </source>
</evidence>
<keyword evidence="9 11" id="KW-0131">Cell cycle</keyword>
<evidence type="ECO:0000256" key="6">
    <source>
        <dbReference type="ARBA" id="ARBA00023110"/>
    </source>
</evidence>
<dbReference type="Proteomes" id="UP001195571">
    <property type="component" value="Unassembled WGS sequence"/>
</dbReference>
<comment type="domain">
    <text evidence="11">Consists of 3 domains; the N-terminus binds the ribosome, the middle domain has PPIase activity, while the C-terminus has intrinsic chaperone activity on its own.</text>
</comment>
<evidence type="ECO:0000256" key="7">
    <source>
        <dbReference type="ARBA" id="ARBA00023186"/>
    </source>
</evidence>
<dbReference type="PIRSF" id="PIRSF003095">
    <property type="entry name" value="Trigger_factor"/>
    <property type="match status" value="1"/>
</dbReference>
<evidence type="ECO:0000256" key="2">
    <source>
        <dbReference type="ARBA" id="ARBA00005464"/>
    </source>
</evidence>
<keyword evidence="16" id="KW-1185">Reference proteome</keyword>
<evidence type="ECO:0000313" key="16">
    <source>
        <dbReference type="Proteomes" id="UP001195571"/>
    </source>
</evidence>
<sequence length="433" mass="50730">MEIKKVNNQKIQYFFKVSTSELEQNLTLAYEKIKPKIEIKGFRKGHVPRNIFETRFGKNDLYSQALEIIVQQKYQEALTKKDFESMGIPQMIALEEKKFQEKQDFTFGLEFMIKPKVILGKYLGLTVKPGNLNINDNEVTTKINSLIEKKSTLEPKTTDLLEKKDTAIFDFEGFVNDQPFEGGKAQNYSLEIGSSQFVPGFEEQMLGMKRGEKKDIEIIFPSTYHQKDLANQKAIFKITLNDIKIKKMPQLNNDLVQTLQYPQINTLEQLRNHIKEELLKQKKQENDENLEKEVIDQIVSQTKLEIPTEIITQEQNRLKGEFELQLKKQNLTLEQYQQYLGITKEKMEAEWHEQARKHLEYQLIMEQIALEEKITISEEKLEKYYLDLSQVHKMSIDKIKKNVNPQTLKKSLLIDEAWKLVLQSVNSSDQKSN</sequence>
<comment type="function">
    <text evidence="11">Involved in protein export. Acts as a chaperone by maintaining the newly synthesized protein in an open conformation. Functions as a peptidyl-prolyl cis-trans isomerase.</text>
</comment>
<keyword evidence="11" id="KW-0963">Cytoplasm</keyword>
<dbReference type="Pfam" id="PF05698">
    <property type="entry name" value="Trigger_C"/>
    <property type="match status" value="1"/>
</dbReference>
<accession>A0ABS5CYK2</accession>
<keyword evidence="7 11" id="KW-0143">Chaperone</keyword>
<dbReference type="Gene3D" id="3.30.70.1050">
    <property type="entry name" value="Trigger factor ribosome-binding domain"/>
    <property type="match status" value="1"/>
</dbReference>
<evidence type="ECO:0000256" key="10">
    <source>
        <dbReference type="ARBA" id="ARBA00029986"/>
    </source>
</evidence>
<evidence type="ECO:0000256" key="5">
    <source>
        <dbReference type="ARBA" id="ARBA00022618"/>
    </source>
</evidence>
<comment type="catalytic activity">
    <reaction evidence="1 11 12">
        <text>[protein]-peptidylproline (omega=180) = [protein]-peptidylproline (omega=0)</text>
        <dbReference type="Rhea" id="RHEA:16237"/>
        <dbReference type="Rhea" id="RHEA-COMP:10747"/>
        <dbReference type="Rhea" id="RHEA-COMP:10748"/>
        <dbReference type="ChEBI" id="CHEBI:83833"/>
        <dbReference type="ChEBI" id="CHEBI:83834"/>
        <dbReference type="EC" id="5.2.1.8"/>
    </reaction>
</comment>
<dbReference type="Pfam" id="PF00254">
    <property type="entry name" value="FKBP_C"/>
    <property type="match status" value="1"/>
</dbReference>
<name>A0ABS5CYK2_9MOLU</name>
<dbReference type="InterPro" id="IPR001179">
    <property type="entry name" value="PPIase_FKBP_dom"/>
</dbReference>
<comment type="similarity">
    <text evidence="2 11 13">Belongs to the FKBP-type PPIase family. Tig subfamily.</text>
</comment>
<feature type="domain" description="PPIase FKBP-type" evidence="14">
    <location>
        <begin position="164"/>
        <end position="244"/>
    </location>
</feature>
<evidence type="ECO:0000259" key="14">
    <source>
        <dbReference type="PROSITE" id="PS50059"/>
    </source>
</evidence>
<dbReference type="RefSeq" id="WP_203552311.1">
    <property type="nucleotide sequence ID" value="NZ_JACAOD020000009.1"/>
</dbReference>
<evidence type="ECO:0000313" key="15">
    <source>
        <dbReference type="EMBL" id="MBP5836047.1"/>
    </source>
</evidence>
<comment type="subcellular location">
    <subcellularLocation>
        <location evidence="11">Cytoplasm</location>
    </subcellularLocation>
    <text evidence="11">About half TF is bound to the ribosome near the polypeptide exit tunnel while the other half is free in the cytoplasm.</text>
</comment>
<comment type="caution">
    <text evidence="15">The sequence shown here is derived from an EMBL/GenBank/DDBJ whole genome shotgun (WGS) entry which is preliminary data.</text>
</comment>
<dbReference type="InterPro" id="IPR005215">
    <property type="entry name" value="Trig_fac"/>
</dbReference>
<dbReference type="GO" id="GO:0003755">
    <property type="term" value="F:peptidyl-prolyl cis-trans isomerase activity"/>
    <property type="evidence" value="ECO:0007669"/>
    <property type="project" value="UniProtKB-EC"/>
</dbReference>
<dbReference type="SUPFAM" id="SSF102735">
    <property type="entry name" value="Trigger factor ribosome-binding domain"/>
    <property type="match status" value="1"/>
</dbReference>
<dbReference type="NCBIfam" id="TIGR00115">
    <property type="entry name" value="tig"/>
    <property type="match status" value="1"/>
</dbReference>
<protein>
    <recommendedName>
        <fullName evidence="4 11">Trigger factor</fullName>
        <shortName evidence="11">TF</shortName>
        <ecNumber evidence="3 11">5.2.1.8</ecNumber>
    </recommendedName>
    <alternativeName>
        <fullName evidence="10 11">PPIase</fullName>
    </alternativeName>
</protein>
<evidence type="ECO:0000256" key="11">
    <source>
        <dbReference type="HAMAP-Rule" id="MF_00303"/>
    </source>
</evidence>
<dbReference type="SUPFAM" id="SSF109998">
    <property type="entry name" value="Triger factor/SurA peptide-binding domain-like"/>
    <property type="match status" value="1"/>
</dbReference>
<dbReference type="EC" id="5.2.1.8" evidence="3 11"/>
<dbReference type="Gene3D" id="1.10.3120.10">
    <property type="entry name" value="Trigger factor, C-terminal domain"/>
    <property type="match status" value="1"/>
</dbReference>
<dbReference type="PROSITE" id="PS50059">
    <property type="entry name" value="FKBP_PPIASE"/>
    <property type="match status" value="1"/>
</dbReference>
<dbReference type="InterPro" id="IPR027304">
    <property type="entry name" value="Trigger_fact/SurA_dom_sf"/>
</dbReference>
<evidence type="ECO:0000256" key="8">
    <source>
        <dbReference type="ARBA" id="ARBA00023235"/>
    </source>
</evidence>
<evidence type="ECO:0000256" key="9">
    <source>
        <dbReference type="ARBA" id="ARBA00023306"/>
    </source>
</evidence>
<keyword evidence="6 11" id="KW-0697">Rotamase</keyword>
<evidence type="ECO:0000256" key="3">
    <source>
        <dbReference type="ARBA" id="ARBA00013194"/>
    </source>
</evidence>
<dbReference type="Pfam" id="PF05697">
    <property type="entry name" value="Trigger_N"/>
    <property type="match status" value="1"/>
</dbReference>
<evidence type="ECO:0000256" key="1">
    <source>
        <dbReference type="ARBA" id="ARBA00000971"/>
    </source>
</evidence>
<dbReference type="InterPro" id="IPR037041">
    <property type="entry name" value="Trigger_fac_C_sf"/>
</dbReference>
<dbReference type="InterPro" id="IPR008881">
    <property type="entry name" value="Trigger_fac_ribosome-bd_bac"/>
</dbReference>
<organism evidence="15 16">
    <name type="scientific">Candidatus Phytoplasma meliae</name>
    <dbReference type="NCBI Taxonomy" id="1848402"/>
    <lineage>
        <taxon>Bacteria</taxon>
        <taxon>Bacillati</taxon>
        <taxon>Mycoplasmatota</taxon>
        <taxon>Mollicutes</taxon>
        <taxon>Acholeplasmatales</taxon>
        <taxon>Acholeplasmataceae</taxon>
        <taxon>Candidatus Phytoplasma</taxon>
        <taxon>16SrXIII (Mexican periwinkle virescence group)</taxon>
    </lineage>
</organism>
<keyword evidence="5 11" id="KW-0132">Cell division</keyword>
<keyword evidence="8 11" id="KW-0413">Isomerase</keyword>
<gene>
    <name evidence="11" type="primary">tig</name>
    <name evidence="15" type="ORF">CHTY_002280</name>
</gene>
<dbReference type="InterPro" id="IPR008880">
    <property type="entry name" value="Trigger_fac_C"/>
</dbReference>
<dbReference type="Gene3D" id="3.10.50.40">
    <property type="match status" value="1"/>
</dbReference>
<proteinExistence type="inferred from homology"/>
<dbReference type="HAMAP" id="MF_00303">
    <property type="entry name" value="Trigger_factor_Tig"/>
    <property type="match status" value="1"/>
</dbReference>
<reference evidence="15" key="1">
    <citation type="submission" date="2021-04" db="EMBL/GenBank/DDBJ databases">
        <title>Genomic features of Candidatus Phytoplasma meliae isolate ChTYXIII (1SrXIII-G).</title>
        <authorList>
            <person name="Fernandez F.D."/>
            <person name="Conci L.R."/>
        </authorList>
    </citation>
    <scope>NUCLEOTIDE SEQUENCE [LARGE SCALE GENOMIC DNA]</scope>
    <source>
        <strain evidence="15">ChTYXIII-Mo</strain>
    </source>
</reference>